<dbReference type="SUPFAM" id="SSF53098">
    <property type="entry name" value="Ribonuclease H-like"/>
    <property type="match status" value="1"/>
</dbReference>
<evidence type="ECO:0000313" key="5">
    <source>
        <dbReference type="Proteomes" id="UP001652700"/>
    </source>
</evidence>
<dbReference type="InterPro" id="IPR012337">
    <property type="entry name" value="RNaseH-like_sf"/>
</dbReference>
<feature type="compositionally biased region" description="Basic residues" evidence="1">
    <location>
        <begin position="1"/>
        <end position="16"/>
    </location>
</feature>
<feature type="domain" description="DUF4371" evidence="3">
    <location>
        <begin position="239"/>
        <end position="446"/>
    </location>
</feature>
<dbReference type="Pfam" id="PF05699">
    <property type="entry name" value="Dimer_Tnp_hAT"/>
    <property type="match status" value="1"/>
</dbReference>
<dbReference type="PANTHER" id="PTHR45749">
    <property type="match status" value="1"/>
</dbReference>
<dbReference type="PANTHER" id="PTHR45749:SF33">
    <property type="entry name" value="ZINC FINGER MYM-TYPE PROTEIN 1"/>
    <property type="match status" value="1"/>
</dbReference>
<proteinExistence type="predicted"/>
<evidence type="ECO:0000259" key="2">
    <source>
        <dbReference type="Pfam" id="PF05699"/>
    </source>
</evidence>
<protein>
    <recommendedName>
        <fullName evidence="6">Zinc finger MYM-type protein 1-like</fullName>
    </recommendedName>
</protein>
<evidence type="ECO:0000259" key="3">
    <source>
        <dbReference type="Pfam" id="PF14291"/>
    </source>
</evidence>
<dbReference type="GeneID" id="126881391"/>
<dbReference type="RefSeq" id="XP_050501594.1">
    <property type="nucleotide sequence ID" value="XM_050645637.1"/>
</dbReference>
<feature type="compositionally biased region" description="Basic and acidic residues" evidence="1">
    <location>
        <begin position="17"/>
        <end position="42"/>
    </location>
</feature>
<dbReference type="InterPro" id="IPR008906">
    <property type="entry name" value="HATC_C_dom"/>
</dbReference>
<reference evidence="4" key="1">
    <citation type="submission" date="2025-05" db="UniProtKB">
        <authorList>
            <consortium name="EnsemblMetazoa"/>
        </authorList>
    </citation>
    <scope>IDENTIFICATION</scope>
</reference>
<feature type="compositionally biased region" description="Low complexity" evidence="1">
    <location>
        <begin position="53"/>
        <end position="65"/>
    </location>
</feature>
<evidence type="ECO:0000313" key="4">
    <source>
        <dbReference type="EnsemblMetazoa" id="XP_050501594.1"/>
    </source>
</evidence>
<dbReference type="Proteomes" id="UP001652700">
    <property type="component" value="Unplaced"/>
</dbReference>
<feature type="domain" description="HAT C-terminal dimerisation" evidence="2">
    <location>
        <begin position="761"/>
        <end position="826"/>
    </location>
</feature>
<keyword evidence="5" id="KW-1185">Reference proteome</keyword>
<accession>A0ABM5JUH9</accession>
<dbReference type="Pfam" id="PF14291">
    <property type="entry name" value="DUF4371"/>
    <property type="match status" value="1"/>
</dbReference>
<name>A0ABM5JUH9_DIAVI</name>
<feature type="compositionally biased region" description="Polar residues" evidence="1">
    <location>
        <begin position="66"/>
        <end position="76"/>
    </location>
</feature>
<sequence>MSSYKHKSGALKRKLQKEKLEQSAKGRQDIKKFFKSNEKEELQEFQPDFNPEPTSASQTQPSSASIQNASTSTVCEGSNDECASADPNLSKDTVDDNKTFNFDDPNTWPAVMSDKIRQEIVLCYGGFQAFQARSKSFPADPSGKHFHETLLYMKTDNRTCKAIPREWLMWSETKNSIHCLPCSIFHSNQNKSKLAKEGFFPEKQQYKRLYRLFSMHERSSEHRKHYLEWKSLQISLKGHGVDSNLQQIINCEATRWKAILQRILDTTIFLSSRGLAFQGENTQIGDVHNGNFLGVLELIGKYDEVTREHLAKVKENQLNKKSMIGQAHYLSWYSQNEFISLCGKKLLNTILHQREESVFYGIIADATPDISHQEQNVLILRYVFQNEEKNTFEVCERFIEFLNFSGKTGEVITDEILSALDNIGVPLSDCRAQGYDNGSNMRGHTKGVQSRILEKNQSAIFSPCGAHSLNRVGVNAAKLNHDVVTFFGNIDSFYSLFSSSPGRWELLKQHVPLSLQSLSETRWSERIQAVRPIVKHYPSILKVLDLLLEENHLPTLTPAARNTVFALKRYFGSFKGLLTSLFWHKILASIDQRNEIIQRKGISLNTETQLIKDLLTELQTLRDSWETILNEAKHVAGAVGIIPEFPLKRKSSVENTPEQLQQQASQDFKSSVVFPVLDFIMTDLKTRFASCEEICNLFAPVLGFMDLDNEELKLKTANLVAYYPSDFADPEALFEETLHMKNLFVTVFQSEKDPLKLLNSIYEKNLQPIFLNLCTAIRLFCTIPVTVSTAERSFSRLSNSLKTWQRSTTGQTRLNHLAMLAIENELAKTVDFSDVINDFSEKKARKSMIK</sequence>
<evidence type="ECO:0000256" key="1">
    <source>
        <dbReference type="SAM" id="MobiDB-lite"/>
    </source>
</evidence>
<dbReference type="InterPro" id="IPR025398">
    <property type="entry name" value="DUF4371"/>
</dbReference>
<organism evidence="4 5">
    <name type="scientific">Diabrotica virgifera virgifera</name>
    <name type="common">western corn rootworm</name>
    <dbReference type="NCBI Taxonomy" id="50390"/>
    <lineage>
        <taxon>Eukaryota</taxon>
        <taxon>Metazoa</taxon>
        <taxon>Ecdysozoa</taxon>
        <taxon>Arthropoda</taxon>
        <taxon>Hexapoda</taxon>
        <taxon>Insecta</taxon>
        <taxon>Pterygota</taxon>
        <taxon>Neoptera</taxon>
        <taxon>Endopterygota</taxon>
        <taxon>Coleoptera</taxon>
        <taxon>Polyphaga</taxon>
        <taxon>Cucujiformia</taxon>
        <taxon>Chrysomeloidea</taxon>
        <taxon>Chrysomelidae</taxon>
        <taxon>Galerucinae</taxon>
        <taxon>Diabroticina</taxon>
        <taxon>Diabroticites</taxon>
        <taxon>Diabrotica</taxon>
    </lineage>
</organism>
<evidence type="ECO:0008006" key="6">
    <source>
        <dbReference type="Google" id="ProtNLM"/>
    </source>
</evidence>
<dbReference type="EnsemblMetazoa" id="XM_050645637.1">
    <property type="protein sequence ID" value="XP_050501594.1"/>
    <property type="gene ID" value="LOC126881391"/>
</dbReference>
<feature type="region of interest" description="Disordered" evidence="1">
    <location>
        <begin position="1"/>
        <end position="90"/>
    </location>
</feature>